<dbReference type="eggNOG" id="COG0849">
    <property type="taxonomic scope" value="Bacteria"/>
</dbReference>
<dbReference type="InterPro" id="IPR043129">
    <property type="entry name" value="ATPase_NBD"/>
</dbReference>
<gene>
    <name evidence="1" type="ordered locus">Hore_15450</name>
</gene>
<name>B8CYC5_HALOH</name>
<proteinExistence type="predicted"/>
<dbReference type="SUPFAM" id="SSF53067">
    <property type="entry name" value="Actin-like ATPase domain"/>
    <property type="match status" value="1"/>
</dbReference>
<dbReference type="Proteomes" id="UP000000719">
    <property type="component" value="Chromosome"/>
</dbReference>
<evidence type="ECO:0000313" key="2">
    <source>
        <dbReference type="Proteomes" id="UP000000719"/>
    </source>
</evidence>
<dbReference type="OrthoDB" id="9769453at2"/>
<dbReference type="NCBIfam" id="NF040745">
    <property type="entry name" value="accessory_GlmL"/>
    <property type="match status" value="1"/>
</dbReference>
<dbReference type="InterPro" id="IPR006230">
    <property type="entry name" value="MutL"/>
</dbReference>
<evidence type="ECO:0008006" key="3">
    <source>
        <dbReference type="Google" id="ProtNLM"/>
    </source>
</evidence>
<keyword evidence="2" id="KW-1185">Reference proteome</keyword>
<dbReference type="KEGG" id="hor:Hore_15450"/>
<protein>
    <recommendedName>
        <fullName evidence="3">MutL protein</fullName>
    </recommendedName>
</protein>
<dbReference type="PIRSF" id="PIRSF004729">
    <property type="entry name" value="MutL"/>
    <property type="match status" value="1"/>
</dbReference>
<organism evidence="1 2">
    <name type="scientific">Halothermothrix orenii (strain H 168 / OCM 544 / DSM 9562)</name>
    <dbReference type="NCBI Taxonomy" id="373903"/>
    <lineage>
        <taxon>Bacteria</taxon>
        <taxon>Bacillati</taxon>
        <taxon>Bacillota</taxon>
        <taxon>Clostridia</taxon>
        <taxon>Halanaerobiales</taxon>
        <taxon>Halothermotrichaceae</taxon>
        <taxon>Halothermothrix</taxon>
    </lineage>
</organism>
<dbReference type="RefSeq" id="WP_012636477.1">
    <property type="nucleotide sequence ID" value="NC_011899.1"/>
</dbReference>
<accession>B8CYC5</accession>
<dbReference type="Pfam" id="PF13941">
    <property type="entry name" value="MutL"/>
    <property type="match status" value="1"/>
</dbReference>
<dbReference type="NCBIfam" id="TIGR01319">
    <property type="entry name" value="glmL_fam"/>
    <property type="match status" value="1"/>
</dbReference>
<sequence>METALLIDIGSTYTKVTLIDLEKIEIRGQSQAHTTVFEDVTIGLKEALAGIKDWEKARYKLACSSAAGGLKIVAIGLVPDLTAEAARRAALGAGSKVLKTYSFELTDSEVREIEGIKPDIILLAGGTDGGNKDVIIHNAKKLAKCNLEQPIIVAGNRVVADEVEKILSVAGKEVHVTENVMPRLEELNIQPARETIREIFLNKIIQAKGLDRVNNFIDGVIMPTPAAVLNAASLLADGTGDEEGLGELMVVDIGGATTDVHSIASGKPTRSNVNLRGLEEPYVKRTVEGDLGMRYNAPTLIEAVGINKFVDELKEMGVKSFDCDSIVKYISTLHDEPDYIPQNEGEQVVDNLMGRHAARMGVSRHVGRLKTVYTPMGASLIQEGKDLSRIEYLIGTGGIIVNNPDPGYILSGTLYDNHDDPELLAPVSPDIMIDSKYIMAAAGLLGEVRPEESLKLMKKYIKEI</sequence>
<dbReference type="AlphaFoldDB" id="B8CYC5"/>
<reference evidence="1 2" key="1">
    <citation type="journal article" date="2009" name="PLoS ONE">
        <title>Genome analysis of the anaerobic thermohalophilic bacterium Halothermothrix orenii.</title>
        <authorList>
            <person name="Mavromatis K."/>
            <person name="Ivanova N."/>
            <person name="Anderson I."/>
            <person name="Lykidis A."/>
            <person name="Hooper S.D."/>
            <person name="Sun H."/>
            <person name="Kunin V."/>
            <person name="Lapidus A."/>
            <person name="Hugenholtz P."/>
            <person name="Patel B."/>
            <person name="Kyrpides N.C."/>
        </authorList>
    </citation>
    <scope>NUCLEOTIDE SEQUENCE [LARGE SCALE GENOMIC DNA]</scope>
    <source>
        <strain evidence="2">H 168 / OCM 544 / DSM 9562</strain>
    </source>
</reference>
<evidence type="ECO:0000313" key="1">
    <source>
        <dbReference type="EMBL" id="ACL70294.1"/>
    </source>
</evidence>
<dbReference type="HOGENOM" id="CLU_046680_0_0_9"/>
<dbReference type="STRING" id="373903.Hore_15450"/>
<dbReference type="EMBL" id="CP001098">
    <property type="protein sequence ID" value="ACL70294.1"/>
    <property type="molecule type" value="Genomic_DNA"/>
</dbReference>